<dbReference type="InterPro" id="IPR027328">
    <property type="entry name" value="MAPRE"/>
</dbReference>
<dbReference type="InterPro" id="IPR036872">
    <property type="entry name" value="CH_dom_sf"/>
</dbReference>
<evidence type="ECO:0000256" key="1">
    <source>
        <dbReference type="ARBA" id="ARBA00004245"/>
    </source>
</evidence>
<dbReference type="InterPro" id="IPR036133">
    <property type="entry name" value="EB1_C_sf"/>
</dbReference>
<keyword evidence="4" id="KW-0206">Cytoskeleton</keyword>
<keyword evidence="2" id="KW-0963">Cytoplasm</keyword>
<dbReference type="GO" id="GO:0005874">
    <property type="term" value="C:microtubule"/>
    <property type="evidence" value="ECO:0007669"/>
    <property type="project" value="UniProtKB-KW"/>
</dbReference>
<dbReference type="Ensembl" id="ENSSSCT00015035610.1">
    <property type="protein sequence ID" value="ENSSSCP00015014172.1"/>
    <property type="gene ID" value="ENSSSCG00015026687.1"/>
</dbReference>
<dbReference type="Pfam" id="PF03271">
    <property type="entry name" value="EB1"/>
    <property type="match status" value="1"/>
</dbReference>
<dbReference type="AlphaFoldDB" id="A0A8D0NB33"/>
<sequence length="415" mass="44812">RHARPFLLPGPDTPTLKARCTAPVKFLLCRAQEKSLGSLCCLDGPGPWSSSPTLHAGSSSSSGHLPAHTPSRAGGVGCLWTRLLWCPGRGAGGEGGGGLQPTGEAFRRAAARSARKAAVQQQEVKVLCLCGLFQIIPVEKLVKGKFQDNFEFIQWFKKFFDANYDGKDYNPLLARQGQDVAPPPNPGDQIFNKSKKLIGTAVPQRTSPTGPKNMQTSGRLSNVAPPCILRKNPPSARNGGHETDAQILELNQQLLDLKLTVDGLEKERDFYFSKLRDIELICQEHESENSPVIAGIIGILYATEVSPAGACWASPVPAPALRPEGPWRTWATEGSELKSPGPRPPRARAGEVGRREPENPGPDPSGGHTRSRAGPAHRCSPFPHSRKDLHPLRTTRSRNTNRKTRTSTEGGPSPG</sequence>
<comment type="subcellular location">
    <subcellularLocation>
        <location evidence="1">Cytoplasm</location>
        <location evidence="1">Cytoskeleton</location>
    </subcellularLocation>
</comment>
<dbReference type="Proteomes" id="UP000694726">
    <property type="component" value="Unplaced"/>
</dbReference>
<evidence type="ECO:0000256" key="6">
    <source>
        <dbReference type="SAM" id="MobiDB-lite"/>
    </source>
</evidence>
<evidence type="ECO:0000256" key="3">
    <source>
        <dbReference type="ARBA" id="ARBA00022701"/>
    </source>
</evidence>
<reference evidence="8" key="1">
    <citation type="submission" date="2025-08" db="UniProtKB">
        <authorList>
            <consortium name="Ensembl"/>
        </authorList>
    </citation>
    <scope>IDENTIFICATION</scope>
</reference>
<evidence type="ECO:0000256" key="2">
    <source>
        <dbReference type="ARBA" id="ARBA00022490"/>
    </source>
</evidence>
<name>A0A8D0NB33_PIG</name>
<dbReference type="PROSITE" id="PS51230">
    <property type="entry name" value="EB1_C"/>
    <property type="match status" value="1"/>
</dbReference>
<dbReference type="SUPFAM" id="SSF140612">
    <property type="entry name" value="EB1 dimerisation domain-like"/>
    <property type="match status" value="1"/>
</dbReference>
<feature type="compositionally biased region" description="Basic residues" evidence="6">
    <location>
        <begin position="393"/>
        <end position="405"/>
    </location>
</feature>
<dbReference type="PANTHER" id="PTHR10623">
    <property type="entry name" value="MICROTUBULE-ASSOCIATED PROTEIN RP/EB FAMILY MEMBER"/>
    <property type="match status" value="1"/>
</dbReference>
<evidence type="ECO:0000256" key="5">
    <source>
        <dbReference type="PROSITE-ProRule" id="PRU00576"/>
    </source>
</evidence>
<feature type="compositionally biased region" description="Basic and acidic residues" evidence="6">
    <location>
        <begin position="348"/>
        <end position="358"/>
    </location>
</feature>
<dbReference type="Gene3D" id="1.20.5.1430">
    <property type="match status" value="1"/>
</dbReference>
<evidence type="ECO:0000256" key="4">
    <source>
        <dbReference type="ARBA" id="ARBA00023212"/>
    </source>
</evidence>
<dbReference type="InterPro" id="IPR004953">
    <property type="entry name" value="EB1_C"/>
</dbReference>
<evidence type="ECO:0000313" key="8">
    <source>
        <dbReference type="Ensembl" id="ENSSSCP00015014172.1"/>
    </source>
</evidence>
<evidence type="ECO:0000259" key="7">
    <source>
        <dbReference type="PROSITE" id="PS51230"/>
    </source>
</evidence>
<dbReference type="Gene3D" id="1.10.418.10">
    <property type="entry name" value="Calponin-like domain"/>
    <property type="match status" value="1"/>
</dbReference>
<dbReference type="GO" id="GO:0008017">
    <property type="term" value="F:microtubule binding"/>
    <property type="evidence" value="ECO:0007669"/>
    <property type="project" value="InterPro"/>
</dbReference>
<feature type="region of interest" description="Disordered" evidence="6">
    <location>
        <begin position="324"/>
        <end position="415"/>
    </location>
</feature>
<gene>
    <name evidence="8" type="primary">MAPRE3</name>
</gene>
<dbReference type="SUPFAM" id="SSF47576">
    <property type="entry name" value="Calponin-homology domain, CH-domain"/>
    <property type="match status" value="1"/>
</dbReference>
<keyword evidence="3 5" id="KW-0493">Microtubule</keyword>
<accession>A0A8D0NB33</accession>
<feature type="domain" description="EB1 C-terminal" evidence="7">
    <location>
        <begin position="239"/>
        <end position="309"/>
    </location>
</feature>
<evidence type="ECO:0000313" key="9">
    <source>
        <dbReference type="Proteomes" id="UP000694726"/>
    </source>
</evidence>
<protein>
    <submittedName>
        <fullName evidence="8">Microtubule associated protein RP/EB family member 3</fullName>
    </submittedName>
</protein>
<dbReference type="FunFam" id="1.20.5.1430:FF:000001">
    <property type="entry name" value="microtubule-associated protein RP/EB family member 1"/>
    <property type="match status" value="1"/>
</dbReference>
<proteinExistence type="predicted"/>
<organism evidence="8 9">
    <name type="scientific">Sus scrofa</name>
    <name type="common">Pig</name>
    <dbReference type="NCBI Taxonomy" id="9823"/>
    <lineage>
        <taxon>Eukaryota</taxon>
        <taxon>Metazoa</taxon>
        <taxon>Chordata</taxon>
        <taxon>Craniata</taxon>
        <taxon>Vertebrata</taxon>
        <taxon>Euteleostomi</taxon>
        <taxon>Mammalia</taxon>
        <taxon>Eutheria</taxon>
        <taxon>Laurasiatheria</taxon>
        <taxon>Artiodactyla</taxon>
        <taxon>Suina</taxon>
        <taxon>Suidae</taxon>
        <taxon>Sus</taxon>
    </lineage>
</organism>